<dbReference type="InterPro" id="IPR014746">
    <property type="entry name" value="Gln_synth/guanido_kin_cat_dom"/>
</dbReference>
<evidence type="ECO:0000313" key="6">
    <source>
        <dbReference type="EMBL" id="MCS5711598.1"/>
    </source>
</evidence>
<evidence type="ECO:0000313" key="7">
    <source>
        <dbReference type="Proteomes" id="UP000051497"/>
    </source>
</evidence>
<reference evidence="6" key="3">
    <citation type="submission" date="2021-06" db="EMBL/GenBank/DDBJ databases">
        <title>Genomic Description and Analysis of Intracellular Bacteria, Candidatus Berkiella cookevillensis and Candidatus Berkiella aquae.</title>
        <authorList>
            <person name="Kidane D.T."/>
            <person name="Mehari Y.T."/>
            <person name="Rice F.C."/>
            <person name="Arivett B.A."/>
            <person name="Farone A.L."/>
            <person name="Berk S.G."/>
            <person name="Farone M.B."/>
        </authorList>
    </citation>
    <scope>NUCLEOTIDE SEQUENCE</scope>
    <source>
        <strain evidence="6">HT99</strain>
    </source>
</reference>
<dbReference type="InterPro" id="IPR011793">
    <property type="entry name" value="YbdK"/>
</dbReference>
<comment type="function">
    <text evidence="4">ATP-dependent carboxylate-amine ligase which exhibits weak glutamate--cysteine ligase activity.</text>
</comment>
<dbReference type="Proteomes" id="UP000051497">
    <property type="component" value="Unassembled WGS sequence"/>
</dbReference>
<keyword evidence="1 4" id="KW-0436">Ligase</keyword>
<dbReference type="GO" id="GO:0004357">
    <property type="term" value="F:glutamate-cysteine ligase activity"/>
    <property type="evidence" value="ECO:0007669"/>
    <property type="project" value="UniProtKB-EC"/>
</dbReference>
<comment type="catalytic activity">
    <reaction evidence="4">
        <text>L-cysteine + L-glutamate + ATP = gamma-L-glutamyl-L-cysteine + ADP + phosphate + H(+)</text>
        <dbReference type="Rhea" id="RHEA:13285"/>
        <dbReference type="ChEBI" id="CHEBI:15378"/>
        <dbReference type="ChEBI" id="CHEBI:29985"/>
        <dbReference type="ChEBI" id="CHEBI:30616"/>
        <dbReference type="ChEBI" id="CHEBI:35235"/>
        <dbReference type="ChEBI" id="CHEBI:43474"/>
        <dbReference type="ChEBI" id="CHEBI:58173"/>
        <dbReference type="ChEBI" id="CHEBI:456216"/>
        <dbReference type="EC" id="6.3.2.2"/>
    </reaction>
</comment>
<gene>
    <name evidence="5" type="primary">ybdK_1</name>
    <name evidence="6" type="ORF">HT99x_009125</name>
    <name evidence="5" type="ORF">HT99x_01423</name>
</gene>
<name>A0A0Q9YLR1_9GAMM</name>
<dbReference type="Gene3D" id="3.30.590.20">
    <property type="match status" value="1"/>
</dbReference>
<dbReference type="AlphaFoldDB" id="A0A0Q9YLR1"/>
<dbReference type="EC" id="6.3.2.2" evidence="4"/>
<dbReference type="PATRIC" id="fig|1590043.3.peg.1450"/>
<evidence type="ECO:0000256" key="4">
    <source>
        <dbReference type="HAMAP-Rule" id="MF_01609"/>
    </source>
</evidence>
<keyword evidence="7" id="KW-1185">Reference proteome</keyword>
<dbReference type="NCBIfam" id="TIGR02050">
    <property type="entry name" value="gshA_cyan_rel"/>
    <property type="match status" value="1"/>
</dbReference>
<keyword evidence="2 4" id="KW-0547">Nucleotide-binding</keyword>
<reference evidence="6" key="2">
    <citation type="journal article" date="2016" name="Genome Announc.">
        <title>Draft Genome Sequences of Two Novel Amoeba-Resistant Intranuclear Bacteria, 'Candidatus Berkiella cookevillensis' and 'Candidatus Berkiella aquae'.</title>
        <authorList>
            <person name="Mehari Y.T."/>
            <person name="Arivett B.A."/>
            <person name="Farone A.L."/>
            <person name="Gunderson J.H."/>
            <person name="Farone M.B."/>
        </authorList>
    </citation>
    <scope>NUCLEOTIDE SEQUENCE</scope>
    <source>
        <strain evidence="6">HT99</strain>
    </source>
</reference>
<proteinExistence type="inferred from homology"/>
<evidence type="ECO:0000256" key="3">
    <source>
        <dbReference type="ARBA" id="ARBA00022840"/>
    </source>
</evidence>
<sequence length="387" mass="44580">MSHLQSFKGASFPTIGVELELQLINLFNFNLATEAQDFLRRLSQRQHSGEIKPEITQAMIEINSSIHENYTSLNTELILLRNLIADEAQKTHIGVCGGGTHPFQKWKHQRIYETERFANVSEQYGYLAKQFTVFGQHIHIACPNGDDALYLCHALAQYIPHFIVLTAASPFQQGVDTSFDCSRLGVINAFPLSGTPPWILKWSEFEKYFDYLYELDIVKSMKDFYWDIRPKPEYSTIEIRICDTPLTVEKAAEVAAYAQLLVYWLLDKKPRIDKELYTTYLINRFRAARYGFGAILVDSLKGRHVPLLQDILMTCDTLESYAITLKSGIALNRIRETTLKRHNGATWLRAQYQQFEILENTVRSQANLWMQDDAYQLGEPFSNSKIL</sequence>
<dbReference type="NCBIfam" id="NF010040">
    <property type="entry name" value="PRK13516.1"/>
    <property type="match status" value="1"/>
</dbReference>
<dbReference type="PANTHER" id="PTHR36510">
    <property type="entry name" value="GLUTAMATE--CYSTEINE LIGASE 2-RELATED"/>
    <property type="match status" value="1"/>
</dbReference>
<reference evidence="5" key="1">
    <citation type="submission" date="2015-09" db="EMBL/GenBank/DDBJ databases">
        <title>Draft Genome Sequences of Two Novel Amoeba-resistant Intranuclear Bacteria, Candidatus Berkiella cookevillensis and Candidatus Berkiella aquae.</title>
        <authorList>
            <person name="Mehari Y.T."/>
            <person name="Arivett B.A."/>
            <person name="Farone A.L."/>
            <person name="Gunderson J.H."/>
            <person name="Farone M.B."/>
        </authorList>
    </citation>
    <scope>NUCLEOTIDE SEQUENCE [LARGE SCALE GENOMIC DNA]</scope>
    <source>
        <strain evidence="5">HT99</strain>
    </source>
</reference>
<evidence type="ECO:0000256" key="1">
    <source>
        <dbReference type="ARBA" id="ARBA00022598"/>
    </source>
</evidence>
<accession>A0A0Q9YLR1</accession>
<dbReference type="GO" id="GO:0005524">
    <property type="term" value="F:ATP binding"/>
    <property type="evidence" value="ECO:0007669"/>
    <property type="project" value="UniProtKB-KW"/>
</dbReference>
<dbReference type="Pfam" id="PF04107">
    <property type="entry name" value="GCS2"/>
    <property type="match status" value="1"/>
</dbReference>
<dbReference type="PANTHER" id="PTHR36510:SF1">
    <property type="entry name" value="GLUTAMATE--CYSTEINE LIGASE 2-RELATED"/>
    <property type="match status" value="1"/>
</dbReference>
<evidence type="ECO:0000256" key="2">
    <source>
        <dbReference type="ARBA" id="ARBA00022741"/>
    </source>
</evidence>
<organism evidence="5">
    <name type="scientific">Candidatus Berkiella aquae</name>
    <dbReference type="NCBI Taxonomy" id="295108"/>
    <lineage>
        <taxon>Bacteria</taxon>
        <taxon>Pseudomonadati</taxon>
        <taxon>Pseudomonadota</taxon>
        <taxon>Gammaproteobacteria</taxon>
        <taxon>Candidatus Berkiellales</taxon>
        <taxon>Candidatus Berkiellaceae</taxon>
        <taxon>Candidatus Berkiella</taxon>
    </lineage>
</organism>
<comment type="caution">
    <text evidence="5">The sequence shown here is derived from an EMBL/GenBank/DDBJ whole genome shotgun (WGS) entry which is preliminary data.</text>
</comment>
<dbReference type="RefSeq" id="WP_075066045.1">
    <property type="nucleotide sequence ID" value="NZ_LKAJ02000001.1"/>
</dbReference>
<dbReference type="InterPro" id="IPR050141">
    <property type="entry name" value="GCL_type2/YbdK_subfam"/>
</dbReference>
<protein>
    <recommendedName>
        <fullName evidence="4">Putative glutamate--cysteine ligase 2</fullName>
        <ecNumber evidence="4">6.3.2.2</ecNumber>
    </recommendedName>
    <alternativeName>
        <fullName evidence="4">Gamma-glutamylcysteine synthetase 2</fullName>
        <shortName evidence="4">GCS 2</shortName>
        <shortName evidence="4">Gamma-GCS 2</shortName>
    </alternativeName>
</protein>
<evidence type="ECO:0000313" key="5">
    <source>
        <dbReference type="EMBL" id="KRG21670.1"/>
    </source>
</evidence>
<dbReference type="EMBL" id="LKAJ01000004">
    <property type="protein sequence ID" value="KRG21670.1"/>
    <property type="molecule type" value="Genomic_DNA"/>
</dbReference>
<dbReference type="GO" id="GO:0042398">
    <property type="term" value="P:modified amino acid biosynthetic process"/>
    <property type="evidence" value="ECO:0007669"/>
    <property type="project" value="InterPro"/>
</dbReference>
<dbReference type="OrthoDB" id="9769628at2"/>
<dbReference type="STRING" id="295108.HT99x_01423"/>
<dbReference type="EMBL" id="LKAJ02000001">
    <property type="protein sequence ID" value="MCS5711598.1"/>
    <property type="molecule type" value="Genomic_DNA"/>
</dbReference>
<dbReference type="SUPFAM" id="SSF55931">
    <property type="entry name" value="Glutamine synthetase/guanido kinase"/>
    <property type="match status" value="1"/>
</dbReference>
<dbReference type="HAMAP" id="MF_01609">
    <property type="entry name" value="Glu_cys_ligase_2"/>
    <property type="match status" value="1"/>
</dbReference>
<comment type="similarity">
    <text evidence="4">Belongs to the glutamate--cysteine ligase type 2 family. YbdK subfamily.</text>
</comment>
<keyword evidence="3 4" id="KW-0067">ATP-binding</keyword>
<dbReference type="InterPro" id="IPR006336">
    <property type="entry name" value="GCS2"/>
</dbReference>